<dbReference type="Pfam" id="PF07081">
    <property type="entry name" value="DUF1349"/>
    <property type="match status" value="1"/>
</dbReference>
<dbReference type="InterPro" id="IPR018060">
    <property type="entry name" value="HTH_AraC"/>
</dbReference>
<dbReference type="InterPro" id="IPR009784">
    <property type="entry name" value="DUF1349"/>
</dbReference>
<reference evidence="2 3" key="1">
    <citation type="submission" date="2020-04" db="EMBL/GenBank/DDBJ databases">
        <title>Paraburkholderia sp. RP-4-7 isolated from soil.</title>
        <authorList>
            <person name="Dahal R.H."/>
        </authorList>
    </citation>
    <scope>NUCLEOTIDE SEQUENCE [LARGE SCALE GENOMIC DNA]</scope>
    <source>
        <strain evidence="2 3">RP-4-7</strain>
    </source>
</reference>
<dbReference type="GO" id="GO:0043565">
    <property type="term" value="F:sequence-specific DNA binding"/>
    <property type="evidence" value="ECO:0007669"/>
    <property type="project" value="InterPro"/>
</dbReference>
<feature type="domain" description="HTH araC/xylS-type" evidence="1">
    <location>
        <begin position="53"/>
        <end position="77"/>
    </location>
</feature>
<protein>
    <submittedName>
        <fullName evidence="2">DUF1349 domain-containing protein</fullName>
    </submittedName>
</protein>
<comment type="caution">
    <text evidence="2">The sequence shown here is derived from an EMBL/GenBank/DDBJ whole genome shotgun (WGS) entry which is preliminary data.</text>
</comment>
<keyword evidence="3" id="KW-1185">Reference proteome</keyword>
<evidence type="ECO:0000313" key="3">
    <source>
        <dbReference type="Proteomes" id="UP000544134"/>
    </source>
</evidence>
<dbReference type="GO" id="GO:0003700">
    <property type="term" value="F:DNA-binding transcription factor activity"/>
    <property type="evidence" value="ECO:0007669"/>
    <property type="project" value="InterPro"/>
</dbReference>
<dbReference type="Proteomes" id="UP000544134">
    <property type="component" value="Unassembled WGS sequence"/>
</dbReference>
<sequence>MFEQCEWINEPPEWKIDDHQLQVITGGNTDFWRQTQYGFTRRCTRRFRTPVRYTGASDFTRAFRRAYGFAPQGLRTYKDWFPGPQP</sequence>
<dbReference type="PROSITE" id="PS01124">
    <property type="entry name" value="HTH_ARAC_FAMILY_2"/>
    <property type="match status" value="1"/>
</dbReference>
<dbReference type="AlphaFoldDB" id="A0A848IPT3"/>
<proteinExistence type="predicted"/>
<evidence type="ECO:0000259" key="1">
    <source>
        <dbReference type="PROSITE" id="PS01124"/>
    </source>
</evidence>
<accession>A0A848IPT3</accession>
<dbReference type="Gene3D" id="2.60.120.200">
    <property type="match status" value="1"/>
</dbReference>
<dbReference type="RefSeq" id="WP_169488693.1">
    <property type="nucleotide sequence ID" value="NZ_JABBGJ010000034.1"/>
</dbReference>
<name>A0A848IPT3_9BURK</name>
<gene>
    <name evidence="2" type="ORF">HHL24_28510</name>
</gene>
<organism evidence="2 3">
    <name type="scientific">Paraburkholderia polaris</name>
    <dbReference type="NCBI Taxonomy" id="2728848"/>
    <lineage>
        <taxon>Bacteria</taxon>
        <taxon>Pseudomonadati</taxon>
        <taxon>Pseudomonadota</taxon>
        <taxon>Betaproteobacteria</taxon>
        <taxon>Burkholderiales</taxon>
        <taxon>Burkholderiaceae</taxon>
        <taxon>Paraburkholderia</taxon>
    </lineage>
</organism>
<evidence type="ECO:0000313" key="2">
    <source>
        <dbReference type="EMBL" id="NMM01865.1"/>
    </source>
</evidence>
<dbReference type="EMBL" id="JABBGJ010000034">
    <property type="protein sequence ID" value="NMM01865.1"/>
    <property type="molecule type" value="Genomic_DNA"/>
</dbReference>